<dbReference type="WBParaSite" id="jg22214">
    <property type="protein sequence ID" value="jg22214"/>
    <property type="gene ID" value="jg22214"/>
</dbReference>
<dbReference type="SUPFAM" id="SSF55315">
    <property type="entry name" value="L30e-like"/>
    <property type="match status" value="1"/>
</dbReference>
<evidence type="ECO:0000256" key="1">
    <source>
        <dbReference type="ARBA" id="ARBA00007337"/>
    </source>
</evidence>
<dbReference type="Gene3D" id="3.30.1330.30">
    <property type="match status" value="2"/>
</dbReference>
<reference evidence="7" key="1">
    <citation type="submission" date="2022-11" db="UniProtKB">
        <authorList>
            <consortium name="WormBaseParasite"/>
        </authorList>
    </citation>
    <scope>IDENTIFICATION</scope>
</reference>
<dbReference type="PRINTS" id="PR00881">
    <property type="entry name" value="L7ARS6FAMILY"/>
</dbReference>
<comment type="similarity">
    <text evidence="1 4">Belongs to the eukaryotic ribosomal protein eL8 family.</text>
</comment>
<keyword evidence="3 4" id="KW-0687">Ribonucleoprotein</keyword>
<keyword evidence="6" id="KW-1185">Reference proteome</keyword>
<dbReference type="GO" id="GO:0022625">
    <property type="term" value="C:cytosolic large ribosomal subunit"/>
    <property type="evidence" value="ECO:0007669"/>
    <property type="project" value="UniProtKB-UniRule"/>
</dbReference>
<dbReference type="InterPro" id="IPR001921">
    <property type="entry name" value="Ribosomal_eL8_euk"/>
</dbReference>
<name>A0A915DR14_9BILA</name>
<dbReference type="InterPro" id="IPR050257">
    <property type="entry name" value="eL8/uL1-like"/>
</dbReference>
<feature type="domain" description="Ribosomal protein eL8/eL30/eS12/Gadd45" evidence="5">
    <location>
        <begin position="119"/>
        <end position="155"/>
    </location>
</feature>
<dbReference type="Proteomes" id="UP000887574">
    <property type="component" value="Unplaced"/>
</dbReference>
<sequence>MVGQKSIFREEKMFKEFFVVGTEQLQEPIVELMSLGVDKLFVRWPKYIRLQRQRAVLLKRLKVPPPVHQFHSTLDKPTAVKLFSLLDKYRPETKQAKQERLRLRAENRAAGKLEQVSGKRPPVVRFGIQTVTKLVENKKASLVVIAHDVDPIEIARLGQVVHRKTTSTLAIVDTNPEDKNSLKNLTKTVLANFNERGDEIRKHWGGGIMSARSQAKSAKSRRVVRRNLRRNRTLVDSSLLLMSLQ</sequence>
<organism evidence="6 7">
    <name type="scientific">Ditylenchus dipsaci</name>
    <dbReference type="NCBI Taxonomy" id="166011"/>
    <lineage>
        <taxon>Eukaryota</taxon>
        <taxon>Metazoa</taxon>
        <taxon>Ecdysozoa</taxon>
        <taxon>Nematoda</taxon>
        <taxon>Chromadorea</taxon>
        <taxon>Rhabditida</taxon>
        <taxon>Tylenchina</taxon>
        <taxon>Tylenchomorpha</taxon>
        <taxon>Sphaerularioidea</taxon>
        <taxon>Anguinidae</taxon>
        <taxon>Anguininae</taxon>
        <taxon>Ditylenchus</taxon>
    </lineage>
</organism>
<proteinExistence type="inferred from homology"/>
<evidence type="ECO:0000313" key="7">
    <source>
        <dbReference type="WBParaSite" id="jg22214"/>
    </source>
</evidence>
<dbReference type="InterPro" id="IPR004038">
    <property type="entry name" value="Ribosomal_eL8/eL30/eS12/Gad45"/>
</dbReference>
<evidence type="ECO:0000256" key="4">
    <source>
        <dbReference type="RuleBase" id="RU367042"/>
    </source>
</evidence>
<evidence type="ECO:0000256" key="2">
    <source>
        <dbReference type="ARBA" id="ARBA00022980"/>
    </source>
</evidence>
<dbReference type="PRINTS" id="PR00882">
    <property type="entry name" value="RIBOSOMALL7A"/>
</dbReference>
<dbReference type="GO" id="GO:0003723">
    <property type="term" value="F:RNA binding"/>
    <property type="evidence" value="ECO:0007669"/>
    <property type="project" value="UniProtKB-UniRule"/>
</dbReference>
<dbReference type="InterPro" id="IPR018492">
    <property type="entry name" value="Ribosomal_eL8/Nhp2"/>
</dbReference>
<dbReference type="AlphaFoldDB" id="A0A915DR14"/>
<evidence type="ECO:0000259" key="5">
    <source>
        <dbReference type="Pfam" id="PF01248"/>
    </source>
</evidence>
<evidence type="ECO:0000313" key="6">
    <source>
        <dbReference type="Proteomes" id="UP000887574"/>
    </source>
</evidence>
<dbReference type="PANTHER" id="PTHR23105">
    <property type="entry name" value="RIBOSOMAL PROTEIN L7AE FAMILY MEMBER"/>
    <property type="match status" value="1"/>
</dbReference>
<keyword evidence="2 4" id="KW-0689">Ribosomal protein</keyword>
<protein>
    <recommendedName>
        <fullName evidence="4">60S ribosomal protein L7a</fullName>
    </recommendedName>
</protein>
<dbReference type="Pfam" id="PF01248">
    <property type="entry name" value="Ribosomal_L7Ae"/>
    <property type="match status" value="1"/>
</dbReference>
<evidence type="ECO:0000256" key="3">
    <source>
        <dbReference type="ARBA" id="ARBA00023274"/>
    </source>
</evidence>
<accession>A0A915DR14</accession>
<comment type="function">
    <text evidence="4">Component of the ribosome.</text>
</comment>
<dbReference type="InterPro" id="IPR029064">
    <property type="entry name" value="Ribosomal_eL30-like_sf"/>
</dbReference>